<dbReference type="GO" id="GO:0003676">
    <property type="term" value="F:nucleic acid binding"/>
    <property type="evidence" value="ECO:0007669"/>
    <property type="project" value="InterPro"/>
</dbReference>
<evidence type="ECO:0000259" key="1">
    <source>
        <dbReference type="Pfam" id="PF13456"/>
    </source>
</evidence>
<proteinExistence type="predicted"/>
<sequence>MLSRAGKEILIKAVAQAIPTYAMGCFDITKSLCDQISLMIARFWWGQQDNEHKIHWLSWERLVQPKEKGGLGFRDIHSFNLAMLAKQLPEYMEGRMDAKKLVEVGTWDEELVKEIFWEEDAELILSLTVHEGMNDIAAWHFDKHGLFSVKSAYKIHQDDMKRRITRGDPSSAAHDEEKTLVWKKLWKGRWTRKCKQVTEIWKELNLKQVRLELADKDSAMEIIRDLVKLNEDAQTMTQPNIKGAGQQCWKRPPENMLKLNCDGAYHATKSEGWGFVIRDDDGAVVKAGKVEHAQDVFQVELIACFQAVKYAMEIGVTNIIIESDSLMVKQAATSEAYRLSDFGGLIWELKDLLAMLMD</sequence>
<dbReference type="InterPro" id="IPR044730">
    <property type="entry name" value="RNase_H-like_dom_plant"/>
</dbReference>
<organism evidence="2 3">
    <name type="scientific">Paspalum notatum var. saurae</name>
    <dbReference type="NCBI Taxonomy" id="547442"/>
    <lineage>
        <taxon>Eukaryota</taxon>
        <taxon>Viridiplantae</taxon>
        <taxon>Streptophyta</taxon>
        <taxon>Embryophyta</taxon>
        <taxon>Tracheophyta</taxon>
        <taxon>Spermatophyta</taxon>
        <taxon>Magnoliopsida</taxon>
        <taxon>Liliopsida</taxon>
        <taxon>Poales</taxon>
        <taxon>Poaceae</taxon>
        <taxon>PACMAD clade</taxon>
        <taxon>Panicoideae</taxon>
        <taxon>Andropogonodae</taxon>
        <taxon>Paspaleae</taxon>
        <taxon>Paspalinae</taxon>
        <taxon>Paspalum</taxon>
    </lineage>
</organism>
<dbReference type="Proteomes" id="UP001341281">
    <property type="component" value="Chromosome 06"/>
</dbReference>
<reference evidence="2 3" key="1">
    <citation type="submission" date="2024-02" db="EMBL/GenBank/DDBJ databases">
        <title>High-quality chromosome-scale genome assembly of Pensacola bahiagrass (Paspalum notatum Flugge var. saurae).</title>
        <authorList>
            <person name="Vega J.M."/>
            <person name="Podio M."/>
            <person name="Orjuela J."/>
            <person name="Siena L.A."/>
            <person name="Pessino S.C."/>
            <person name="Combes M.C."/>
            <person name="Mariac C."/>
            <person name="Albertini E."/>
            <person name="Pupilli F."/>
            <person name="Ortiz J.P.A."/>
            <person name="Leblanc O."/>
        </authorList>
    </citation>
    <scope>NUCLEOTIDE SEQUENCE [LARGE SCALE GENOMIC DNA]</scope>
    <source>
        <strain evidence="2">R1</strain>
        <tissue evidence="2">Leaf</tissue>
    </source>
</reference>
<keyword evidence="3" id="KW-1185">Reference proteome</keyword>
<dbReference type="InterPro" id="IPR052929">
    <property type="entry name" value="RNase_H-like_EbsB-rel"/>
</dbReference>
<gene>
    <name evidence="2" type="ORF">U9M48_029294</name>
</gene>
<dbReference type="PANTHER" id="PTHR47074:SF11">
    <property type="entry name" value="REVERSE TRANSCRIPTASE-LIKE PROTEIN"/>
    <property type="match status" value="1"/>
</dbReference>
<name>A0AAQ3X263_PASNO</name>
<dbReference type="InterPro" id="IPR002156">
    <property type="entry name" value="RNaseH_domain"/>
</dbReference>
<dbReference type="Pfam" id="PF13456">
    <property type="entry name" value="RVT_3"/>
    <property type="match status" value="1"/>
</dbReference>
<dbReference type="SUPFAM" id="SSF53098">
    <property type="entry name" value="Ribonuclease H-like"/>
    <property type="match status" value="1"/>
</dbReference>
<dbReference type="CDD" id="cd06222">
    <property type="entry name" value="RNase_H_like"/>
    <property type="match status" value="1"/>
</dbReference>
<feature type="domain" description="RNase H type-1" evidence="1">
    <location>
        <begin position="260"/>
        <end position="353"/>
    </location>
</feature>
<dbReference type="InterPro" id="IPR036397">
    <property type="entry name" value="RNaseH_sf"/>
</dbReference>
<dbReference type="EMBL" id="CP144750">
    <property type="protein sequence ID" value="WVZ81971.1"/>
    <property type="molecule type" value="Genomic_DNA"/>
</dbReference>
<dbReference type="PANTHER" id="PTHR47074">
    <property type="entry name" value="BNAC02G40300D PROTEIN"/>
    <property type="match status" value="1"/>
</dbReference>
<evidence type="ECO:0000313" key="2">
    <source>
        <dbReference type="EMBL" id="WVZ81971.1"/>
    </source>
</evidence>
<protein>
    <recommendedName>
        <fullName evidence="1">RNase H type-1 domain-containing protein</fullName>
    </recommendedName>
</protein>
<evidence type="ECO:0000313" key="3">
    <source>
        <dbReference type="Proteomes" id="UP001341281"/>
    </source>
</evidence>
<dbReference type="AlphaFoldDB" id="A0AAQ3X263"/>
<dbReference type="Gene3D" id="3.30.420.10">
    <property type="entry name" value="Ribonuclease H-like superfamily/Ribonuclease H"/>
    <property type="match status" value="1"/>
</dbReference>
<dbReference type="InterPro" id="IPR012337">
    <property type="entry name" value="RNaseH-like_sf"/>
</dbReference>
<dbReference type="GO" id="GO:0004523">
    <property type="term" value="F:RNA-DNA hybrid ribonuclease activity"/>
    <property type="evidence" value="ECO:0007669"/>
    <property type="project" value="InterPro"/>
</dbReference>
<accession>A0AAQ3X263</accession>